<gene>
    <name evidence="14" type="ORF">KDA10_01385</name>
</gene>
<organism evidence="14 15">
    <name type="scientific">candidate division WWE3 bacterium</name>
    <dbReference type="NCBI Taxonomy" id="2053526"/>
    <lineage>
        <taxon>Bacteria</taxon>
        <taxon>Katanobacteria</taxon>
    </lineage>
</organism>
<comment type="subunit">
    <text evidence="12">F-type ATPases have 2 components, CF(1) - the catalytic core - and CF(0) - the membrane proton channel. CF(1) has five subunits: alpha(3), beta(3), gamma(1), delta(1), epsilon(1). CF(0) has four main subunits: a(1), b(1), b'(1) and c(9-12).</text>
</comment>
<dbReference type="GO" id="GO:0043531">
    <property type="term" value="F:ADP binding"/>
    <property type="evidence" value="ECO:0007669"/>
    <property type="project" value="TreeGrafter"/>
</dbReference>
<dbReference type="InterPro" id="IPR027417">
    <property type="entry name" value="P-loop_NTPase"/>
</dbReference>
<dbReference type="PANTHER" id="PTHR48082">
    <property type="entry name" value="ATP SYNTHASE SUBUNIT ALPHA, MITOCHONDRIAL"/>
    <property type="match status" value="1"/>
</dbReference>
<dbReference type="PANTHER" id="PTHR48082:SF2">
    <property type="entry name" value="ATP SYNTHASE SUBUNIT ALPHA, MITOCHONDRIAL"/>
    <property type="match status" value="1"/>
</dbReference>
<dbReference type="Gene3D" id="1.20.150.20">
    <property type="entry name" value="ATP synthase alpha/beta chain, C-terminal domain"/>
    <property type="match status" value="1"/>
</dbReference>
<keyword evidence="8" id="KW-0406">Ion transport</keyword>
<dbReference type="InterPro" id="IPR036121">
    <property type="entry name" value="ATPase_F1/V1/A1_a/bsu_N_sf"/>
</dbReference>
<feature type="domain" description="ATPase F1/V1/A1 complex alpha/beta subunit nucleotide-binding" evidence="13">
    <location>
        <begin position="138"/>
        <end position="349"/>
    </location>
</feature>
<protein>
    <recommendedName>
        <fullName evidence="13">ATPase F1/V1/A1 complex alpha/beta subunit nucleotide-binding domain-containing protein</fullName>
    </recommendedName>
</protein>
<evidence type="ECO:0000256" key="8">
    <source>
        <dbReference type="ARBA" id="ARBA00023065"/>
    </source>
</evidence>
<evidence type="ECO:0000256" key="2">
    <source>
        <dbReference type="ARBA" id="ARBA00008936"/>
    </source>
</evidence>
<dbReference type="AlphaFoldDB" id="A0A955E1V8"/>
<comment type="caution">
    <text evidence="14">The sequence shown here is derived from an EMBL/GenBank/DDBJ whole genome shotgun (WGS) entry which is preliminary data.</text>
</comment>
<dbReference type="InterPro" id="IPR038376">
    <property type="entry name" value="ATP_synth_asu_C_sf"/>
</dbReference>
<evidence type="ECO:0000256" key="7">
    <source>
        <dbReference type="ARBA" id="ARBA00022967"/>
    </source>
</evidence>
<evidence type="ECO:0000313" key="15">
    <source>
        <dbReference type="Proteomes" id="UP000714817"/>
    </source>
</evidence>
<proteinExistence type="inferred from homology"/>
<comment type="similarity">
    <text evidence="2">Belongs to the ATPase alpha/beta chains family.</text>
</comment>
<dbReference type="InterPro" id="IPR000194">
    <property type="entry name" value="ATPase_F1/V1/A1_a/bsu_nucl-bd"/>
</dbReference>
<evidence type="ECO:0000256" key="11">
    <source>
        <dbReference type="ARBA" id="ARBA00023310"/>
    </source>
</evidence>
<dbReference type="Gene3D" id="3.40.50.300">
    <property type="entry name" value="P-loop containing nucleotide triphosphate hydrolases"/>
    <property type="match status" value="1"/>
</dbReference>
<keyword evidence="3" id="KW-0813">Transport</keyword>
<accession>A0A955E1V8</accession>
<dbReference type="SUPFAM" id="SSF52540">
    <property type="entry name" value="P-loop containing nucleoside triphosphate hydrolases"/>
    <property type="match status" value="1"/>
</dbReference>
<evidence type="ECO:0000256" key="12">
    <source>
        <dbReference type="ARBA" id="ARBA00026013"/>
    </source>
</evidence>
<reference evidence="14" key="1">
    <citation type="submission" date="2020-04" db="EMBL/GenBank/DDBJ databases">
        <authorList>
            <person name="Zhang T."/>
        </authorList>
    </citation>
    <scope>NUCLEOTIDE SEQUENCE</scope>
    <source>
        <strain evidence="14">HKST-UBA80</strain>
    </source>
</reference>
<dbReference type="SUPFAM" id="SSF50615">
    <property type="entry name" value="N-terminal domain of alpha and beta subunits of F1 ATP synthase"/>
    <property type="match status" value="1"/>
</dbReference>
<dbReference type="Proteomes" id="UP000714817">
    <property type="component" value="Unassembled WGS sequence"/>
</dbReference>
<reference evidence="14" key="2">
    <citation type="journal article" date="2021" name="Microbiome">
        <title>Successional dynamics and alternative stable states in a saline activated sludge microbial community over 9 years.</title>
        <authorList>
            <person name="Wang Y."/>
            <person name="Ye J."/>
            <person name="Ju F."/>
            <person name="Liu L."/>
            <person name="Boyd J.A."/>
            <person name="Deng Y."/>
            <person name="Parks D.H."/>
            <person name="Jiang X."/>
            <person name="Yin X."/>
            <person name="Woodcroft B.J."/>
            <person name="Tyson G.W."/>
            <person name="Hugenholtz P."/>
            <person name="Polz M.F."/>
            <person name="Zhang T."/>
        </authorList>
    </citation>
    <scope>NUCLEOTIDE SEQUENCE</scope>
    <source>
        <strain evidence="14">HKST-UBA80</strain>
    </source>
</reference>
<evidence type="ECO:0000256" key="10">
    <source>
        <dbReference type="ARBA" id="ARBA00023196"/>
    </source>
</evidence>
<dbReference type="EMBL" id="JAGQNY010000004">
    <property type="protein sequence ID" value="MCA9302003.1"/>
    <property type="molecule type" value="Genomic_DNA"/>
</dbReference>
<sequence length="488" mass="54261">MKNYNFYLKEYGEIGHVEKIVTPIVEVAGLPSCTISEMVVFEDGSLGEVIAVDQEKATVLLYEHRNLDVGQRVARTGSGPTVKYSESLFGSMVDSFGDEIALSTKSKSLESDYVDLQIYTSASDISTRSVVSEPFITGVTLIDLMTPLGRGQRELLIGDRKTGKTSFALQLLLAQKDKESVNIYACIGKNKSEVQYVKDFLIKNDLLKKTIIVASFSTSAVGKIYSTPYAAMSIAEKLSKEGKNVVLVLDDMLSHAKYYREISLLANIFPGRDSYPGDMFYVHARLLERAGNFNNGTSITCFPIVSTANDELSGYIETNLMSMTDGHLFFDRGRFYEGLRPAVDPLLSVTRVGRQTQNSLRWAINRELNSFFVLHKKTGAFIHFGAEVSEGVKATIGMGDRLNILFAQPAQESYTLELQMLMLVLVWSNYLSNISGNDALKKRLIEIKEFYESDKNFQNIVLAAVAESKNFNELIRNIIGAVAKFGIK</sequence>
<dbReference type="Gene3D" id="2.40.30.20">
    <property type="match status" value="1"/>
</dbReference>
<dbReference type="Pfam" id="PF00006">
    <property type="entry name" value="ATP-synt_ab"/>
    <property type="match status" value="1"/>
</dbReference>
<evidence type="ECO:0000313" key="14">
    <source>
        <dbReference type="EMBL" id="MCA9302003.1"/>
    </source>
</evidence>
<name>A0A955E1V8_UNCKA</name>
<evidence type="ECO:0000256" key="5">
    <source>
        <dbReference type="ARBA" id="ARBA00022781"/>
    </source>
</evidence>
<evidence type="ECO:0000256" key="6">
    <source>
        <dbReference type="ARBA" id="ARBA00022840"/>
    </source>
</evidence>
<dbReference type="GO" id="GO:0045259">
    <property type="term" value="C:proton-transporting ATP synthase complex"/>
    <property type="evidence" value="ECO:0007669"/>
    <property type="project" value="UniProtKB-KW"/>
</dbReference>
<keyword evidence="9" id="KW-0472">Membrane</keyword>
<dbReference type="GO" id="GO:0005524">
    <property type="term" value="F:ATP binding"/>
    <property type="evidence" value="ECO:0007669"/>
    <property type="project" value="UniProtKB-KW"/>
</dbReference>
<keyword evidence="7" id="KW-1278">Translocase</keyword>
<keyword evidence="4" id="KW-0547">Nucleotide-binding</keyword>
<keyword evidence="11" id="KW-0066">ATP synthesis</keyword>
<keyword evidence="10" id="KW-0139">CF(1)</keyword>
<dbReference type="SUPFAM" id="SSF47917">
    <property type="entry name" value="C-terminal domain of alpha and beta subunits of F1 ATP synthase"/>
    <property type="match status" value="1"/>
</dbReference>
<keyword evidence="6" id="KW-0067">ATP-binding</keyword>
<dbReference type="InterPro" id="IPR005294">
    <property type="entry name" value="ATP_synth_F1_asu"/>
</dbReference>
<evidence type="ECO:0000256" key="1">
    <source>
        <dbReference type="ARBA" id="ARBA00004370"/>
    </source>
</evidence>
<dbReference type="InterPro" id="IPR023366">
    <property type="entry name" value="ATP_synth_asu-like_sf"/>
</dbReference>
<evidence type="ECO:0000256" key="4">
    <source>
        <dbReference type="ARBA" id="ARBA00022741"/>
    </source>
</evidence>
<dbReference type="GO" id="GO:0046933">
    <property type="term" value="F:proton-transporting ATP synthase activity, rotational mechanism"/>
    <property type="evidence" value="ECO:0007669"/>
    <property type="project" value="InterPro"/>
</dbReference>
<dbReference type="FunFam" id="3.40.50.300:FF:002432">
    <property type="entry name" value="ATP synthase subunit alpha, mitochondrial"/>
    <property type="match status" value="1"/>
</dbReference>
<evidence type="ECO:0000256" key="9">
    <source>
        <dbReference type="ARBA" id="ARBA00023136"/>
    </source>
</evidence>
<comment type="subcellular location">
    <subcellularLocation>
        <location evidence="1">Membrane</location>
    </subcellularLocation>
</comment>
<evidence type="ECO:0000256" key="3">
    <source>
        <dbReference type="ARBA" id="ARBA00022448"/>
    </source>
</evidence>
<evidence type="ECO:0000259" key="13">
    <source>
        <dbReference type="Pfam" id="PF00006"/>
    </source>
</evidence>
<keyword evidence="5" id="KW-0375">Hydrogen ion transport</keyword>